<dbReference type="PROSITE" id="PS51898">
    <property type="entry name" value="TYR_RECOMBINASE"/>
    <property type="match status" value="1"/>
</dbReference>
<dbReference type="InterPro" id="IPR013762">
    <property type="entry name" value="Integrase-like_cat_sf"/>
</dbReference>
<evidence type="ECO:0000259" key="2">
    <source>
        <dbReference type="PROSITE" id="PS51898"/>
    </source>
</evidence>
<comment type="caution">
    <text evidence="3">The sequence shown here is derived from an EMBL/GenBank/DDBJ whole genome shotgun (WGS) entry which is preliminary data.</text>
</comment>
<gene>
    <name evidence="3" type="ORF">ASAP_0048</name>
</gene>
<name>A0A060QBM5_9PROT</name>
<dbReference type="Pfam" id="PF00589">
    <property type="entry name" value="Phage_integrase"/>
    <property type="match status" value="1"/>
</dbReference>
<dbReference type="RefSeq" id="WP_023978890.1">
    <property type="nucleotide sequence ID" value="NZ_CBLX010000002.1"/>
</dbReference>
<dbReference type="InterPro" id="IPR002104">
    <property type="entry name" value="Integrase_catalytic"/>
</dbReference>
<dbReference type="InterPro" id="IPR011010">
    <property type="entry name" value="DNA_brk_join_enz"/>
</dbReference>
<reference evidence="3 4" key="2">
    <citation type="journal article" date="2014" name="PLoS ONE">
        <title>Evolution of mitochondria reconstructed from the energy metabolism of living bacteria.</title>
        <authorList>
            <person name="Degli Esposti M."/>
            <person name="Chouaia B."/>
            <person name="Comandatore F."/>
            <person name="Crotti E."/>
            <person name="Sassera D."/>
            <person name="Lievens P.M."/>
            <person name="Daffonchio D."/>
            <person name="Bandi C."/>
        </authorList>
    </citation>
    <scope>NUCLEOTIDE SEQUENCE [LARGE SCALE GENOMIC DNA]</scope>
    <source>
        <strain evidence="3 4">SF2.1</strain>
    </source>
</reference>
<evidence type="ECO:0000256" key="1">
    <source>
        <dbReference type="ARBA" id="ARBA00023172"/>
    </source>
</evidence>
<feature type="domain" description="Tyr recombinase" evidence="2">
    <location>
        <begin position="71"/>
        <end position="257"/>
    </location>
</feature>
<keyword evidence="1" id="KW-0233">DNA recombination</keyword>
<dbReference type="Proteomes" id="UP000027583">
    <property type="component" value="Unassembled WGS sequence"/>
</dbReference>
<dbReference type="EMBL" id="CBLX010000002">
    <property type="protein sequence ID" value="CDG38093.1"/>
    <property type="molecule type" value="Genomic_DNA"/>
</dbReference>
<dbReference type="SUPFAM" id="SSF56349">
    <property type="entry name" value="DNA breaking-rejoining enzymes"/>
    <property type="match status" value="1"/>
</dbReference>
<dbReference type="AlphaFoldDB" id="A0A060QBM5"/>
<dbReference type="eggNOG" id="COG0582">
    <property type="taxonomic scope" value="Bacteria"/>
</dbReference>
<dbReference type="Gene3D" id="1.10.443.10">
    <property type="entry name" value="Intergrase catalytic core"/>
    <property type="match status" value="1"/>
</dbReference>
<sequence>MCSNRLAASASSQTQKALSVVSETGCSRSLISLDPDAAIRSVWRSVRPQPTSFPHPTLRAALPWNAGRFVGAKRPLKEKHVWAIRFHLAREERIRDRALFDLAIDSKLRDYDLVALKINDIVASGQVRHRALSVQKKTGRPVQFEITQTTRESIKISLDHHGGTLTDFVFPSRLGASAHLSTRQYARLLDEWITAVGLSAGEYGTHSLRRTKVALIYKRTGNIRAIQILLCHTKLDSTVRYLGVDVEDALALSEATDL</sequence>
<dbReference type="GO" id="GO:0015074">
    <property type="term" value="P:DNA integration"/>
    <property type="evidence" value="ECO:0007669"/>
    <property type="project" value="InterPro"/>
</dbReference>
<dbReference type="GO" id="GO:0006310">
    <property type="term" value="P:DNA recombination"/>
    <property type="evidence" value="ECO:0007669"/>
    <property type="project" value="UniProtKB-KW"/>
</dbReference>
<proteinExistence type="predicted"/>
<organism evidence="3 4">
    <name type="scientific">Asaia bogorensis</name>
    <dbReference type="NCBI Taxonomy" id="91915"/>
    <lineage>
        <taxon>Bacteria</taxon>
        <taxon>Pseudomonadati</taxon>
        <taxon>Pseudomonadota</taxon>
        <taxon>Alphaproteobacteria</taxon>
        <taxon>Acetobacterales</taxon>
        <taxon>Acetobacteraceae</taxon>
        <taxon>Asaia</taxon>
    </lineage>
</organism>
<evidence type="ECO:0000313" key="4">
    <source>
        <dbReference type="Proteomes" id="UP000027583"/>
    </source>
</evidence>
<accession>A0A060QBM5</accession>
<reference evidence="3 4" key="1">
    <citation type="journal article" date="2014" name="Genome Biol. Evol.">
        <title>Acetic acid bacteria genomes reveal functional traits for adaptation to life in insect guts.</title>
        <authorList>
            <person name="Chouaia B."/>
            <person name="Gaiarsa S."/>
            <person name="Crotti E."/>
            <person name="Comandatore F."/>
            <person name="Degli Esposti M."/>
            <person name="Ricci I."/>
            <person name="Alma A."/>
            <person name="Favia G."/>
            <person name="Bandi C."/>
            <person name="Daffonchio D."/>
        </authorList>
    </citation>
    <scope>NUCLEOTIDE SEQUENCE [LARGE SCALE GENOMIC DNA]</scope>
    <source>
        <strain evidence="3 4">SF2.1</strain>
    </source>
</reference>
<evidence type="ECO:0000313" key="3">
    <source>
        <dbReference type="EMBL" id="CDG38093.1"/>
    </source>
</evidence>
<dbReference type="GO" id="GO:0003677">
    <property type="term" value="F:DNA binding"/>
    <property type="evidence" value="ECO:0007669"/>
    <property type="project" value="InterPro"/>
</dbReference>
<protein>
    <submittedName>
        <fullName evidence="3">Phage integrase family protein</fullName>
    </submittedName>
</protein>